<protein>
    <submittedName>
        <fullName evidence="1">Uncharacterized protein</fullName>
    </submittedName>
</protein>
<evidence type="ECO:0000313" key="1">
    <source>
        <dbReference type="EMBL" id="PKK75337.1"/>
    </source>
</evidence>
<reference evidence="1 2" key="2">
    <citation type="submission" date="2017-10" db="EMBL/GenBank/DDBJ databases">
        <title>Extensive intraspecific genome diversity in a model arbuscular mycorrhizal fungus.</title>
        <authorList>
            <person name="Chen E.C.H."/>
            <person name="Morin E."/>
            <person name="Baudet D."/>
            <person name="Noel J."/>
            <person name="Ndikumana S."/>
            <person name="Charron P."/>
            <person name="St-Onge C."/>
            <person name="Giorgi J."/>
            <person name="Grigoriev I.V."/>
            <person name="Roux C."/>
            <person name="Martin F.M."/>
            <person name="Corradi N."/>
        </authorList>
    </citation>
    <scope>NUCLEOTIDE SEQUENCE [LARGE SCALE GENOMIC DNA]</scope>
    <source>
        <strain evidence="1 2">C2</strain>
    </source>
</reference>
<dbReference type="AlphaFoldDB" id="A0A2N1NN38"/>
<proteinExistence type="predicted"/>
<organism evidence="1 2">
    <name type="scientific">Rhizophagus irregularis</name>
    <dbReference type="NCBI Taxonomy" id="588596"/>
    <lineage>
        <taxon>Eukaryota</taxon>
        <taxon>Fungi</taxon>
        <taxon>Fungi incertae sedis</taxon>
        <taxon>Mucoromycota</taxon>
        <taxon>Glomeromycotina</taxon>
        <taxon>Glomeromycetes</taxon>
        <taxon>Glomerales</taxon>
        <taxon>Glomeraceae</taxon>
        <taxon>Rhizophagus</taxon>
    </lineage>
</organism>
<gene>
    <name evidence="1" type="ORF">RhiirC2_773728</name>
</gene>
<name>A0A2N1NN38_9GLOM</name>
<comment type="caution">
    <text evidence="1">The sequence shown here is derived from an EMBL/GenBank/DDBJ whole genome shotgun (WGS) entry which is preliminary data.</text>
</comment>
<dbReference type="VEuPathDB" id="FungiDB:RhiirFUN_015074"/>
<dbReference type="Proteomes" id="UP000233469">
    <property type="component" value="Unassembled WGS sequence"/>
</dbReference>
<evidence type="ECO:0000313" key="2">
    <source>
        <dbReference type="Proteomes" id="UP000233469"/>
    </source>
</evidence>
<dbReference type="EMBL" id="LLXL01000248">
    <property type="protein sequence ID" value="PKK75337.1"/>
    <property type="molecule type" value="Genomic_DNA"/>
</dbReference>
<sequence>MIPQRWYKNIYQDETNMQEKVIFNNKEARTATLLAVEQEDDEITFIFQDYVKKKSNRNTPERLQTIIDERSTIDEVSDNPQEI</sequence>
<reference evidence="1 2" key="1">
    <citation type="submission" date="2016-04" db="EMBL/GenBank/DDBJ databases">
        <title>Genome analyses suggest a sexual origin of heterokaryosis in a supposedly ancient asexual fungus.</title>
        <authorList>
            <person name="Ropars J."/>
            <person name="Sedzielewska K."/>
            <person name="Noel J."/>
            <person name="Charron P."/>
            <person name="Farinelli L."/>
            <person name="Marton T."/>
            <person name="Kruger M."/>
            <person name="Pelin A."/>
            <person name="Brachmann A."/>
            <person name="Corradi N."/>
        </authorList>
    </citation>
    <scope>NUCLEOTIDE SEQUENCE [LARGE SCALE GENOMIC DNA]</scope>
    <source>
        <strain evidence="1 2">C2</strain>
    </source>
</reference>
<accession>A0A2N1NN38</accession>